<evidence type="ECO:0008006" key="3">
    <source>
        <dbReference type="Google" id="ProtNLM"/>
    </source>
</evidence>
<sequence length="273" mass="30492">MSIAICAIVNDGIVLGSDSAATTHLEDGSLQAYGRCQKVFSLHEKTPLGAIVIGLSDIAGHSVSNLMYELSERLQGRRRDHRTWRIDPESVTVEEVAERLKQLLFDETYRPAIEEMESDHPLICYIAGYSKHSQQPEFIEYGFQKDEVIGPTIARPKNTARITYGGTYEGALRLDFGFSPQLSAALTELGIVKEDEIQDVMQKVQERVRQPMLFPGTPLAEAARVVNFLVETQIQFSEFTPDPDLVGGAVQLATISPRSGFRWLHHPEENHPD</sequence>
<accession>A0A517Z507</accession>
<evidence type="ECO:0000313" key="2">
    <source>
        <dbReference type="Proteomes" id="UP000320496"/>
    </source>
</evidence>
<protein>
    <recommendedName>
        <fullName evidence="3">Proteasome subunit beta</fullName>
    </recommendedName>
</protein>
<dbReference type="Gene3D" id="3.60.20.10">
    <property type="entry name" value="Glutamine Phosphoribosylpyrophosphate, subunit 1, domain 1"/>
    <property type="match status" value="1"/>
</dbReference>
<keyword evidence="2" id="KW-1185">Reference proteome</keyword>
<reference evidence="1 2" key="1">
    <citation type="submission" date="2019-02" db="EMBL/GenBank/DDBJ databases">
        <title>Deep-cultivation of Planctomycetes and their phenomic and genomic characterization uncovers novel biology.</title>
        <authorList>
            <person name="Wiegand S."/>
            <person name="Jogler M."/>
            <person name="Boedeker C."/>
            <person name="Pinto D."/>
            <person name="Vollmers J."/>
            <person name="Rivas-Marin E."/>
            <person name="Kohn T."/>
            <person name="Peeters S.H."/>
            <person name="Heuer A."/>
            <person name="Rast P."/>
            <person name="Oberbeckmann S."/>
            <person name="Bunk B."/>
            <person name="Jeske O."/>
            <person name="Meyerdierks A."/>
            <person name="Storesund J.E."/>
            <person name="Kallscheuer N."/>
            <person name="Luecker S."/>
            <person name="Lage O.M."/>
            <person name="Pohl T."/>
            <person name="Merkel B.J."/>
            <person name="Hornburger P."/>
            <person name="Mueller R.-W."/>
            <person name="Bruemmer F."/>
            <person name="Labrenz M."/>
            <person name="Spormann A.M."/>
            <person name="Op den Camp H."/>
            <person name="Overmann J."/>
            <person name="Amann R."/>
            <person name="Jetten M.S.M."/>
            <person name="Mascher T."/>
            <person name="Medema M.H."/>
            <person name="Devos D.P."/>
            <person name="Kaster A.-K."/>
            <person name="Ovreas L."/>
            <person name="Rohde M."/>
            <person name="Galperin M.Y."/>
            <person name="Jogler C."/>
        </authorList>
    </citation>
    <scope>NUCLEOTIDE SEQUENCE [LARGE SCALE GENOMIC DNA]</scope>
    <source>
        <strain evidence="1 2">Mal4</strain>
    </source>
</reference>
<dbReference type="KEGG" id="mri:Mal4_18960"/>
<dbReference type="AlphaFoldDB" id="A0A517Z507"/>
<dbReference type="EMBL" id="CP036275">
    <property type="protein sequence ID" value="QDU37581.1"/>
    <property type="molecule type" value="Genomic_DNA"/>
</dbReference>
<organism evidence="1 2">
    <name type="scientific">Maioricimonas rarisocia</name>
    <dbReference type="NCBI Taxonomy" id="2528026"/>
    <lineage>
        <taxon>Bacteria</taxon>
        <taxon>Pseudomonadati</taxon>
        <taxon>Planctomycetota</taxon>
        <taxon>Planctomycetia</taxon>
        <taxon>Planctomycetales</taxon>
        <taxon>Planctomycetaceae</taxon>
        <taxon>Maioricimonas</taxon>
    </lineage>
</organism>
<dbReference type="InterPro" id="IPR029055">
    <property type="entry name" value="Ntn_hydrolases_N"/>
</dbReference>
<name>A0A517Z507_9PLAN</name>
<dbReference type="RefSeq" id="WP_145368507.1">
    <property type="nucleotide sequence ID" value="NZ_CP036275.1"/>
</dbReference>
<dbReference type="Proteomes" id="UP000320496">
    <property type="component" value="Chromosome"/>
</dbReference>
<gene>
    <name evidence="1" type="ORF">Mal4_18960</name>
</gene>
<dbReference type="OrthoDB" id="978985at2"/>
<proteinExistence type="predicted"/>
<evidence type="ECO:0000313" key="1">
    <source>
        <dbReference type="EMBL" id="QDU37581.1"/>
    </source>
</evidence>